<dbReference type="PANTHER" id="PTHR32308">
    <property type="entry name" value="LYASE BETA SUBUNIT, PUTATIVE (AFU_ORTHOLOGUE AFUA_4G13030)-RELATED"/>
    <property type="match status" value="1"/>
</dbReference>
<evidence type="ECO:0000313" key="5">
    <source>
        <dbReference type="Proteomes" id="UP000467130"/>
    </source>
</evidence>
<keyword evidence="2" id="KW-0479">Metal-binding</keyword>
<dbReference type="InterPro" id="IPR054255">
    <property type="entry name" value="DUF6986"/>
</dbReference>
<reference evidence="4 5" key="1">
    <citation type="journal article" date="2019" name="Emerg. Microbes Infect.">
        <title>Comprehensive subspecies identification of 175 nontuberculous mycobacteria species based on 7547 genomic profiles.</title>
        <authorList>
            <person name="Matsumoto Y."/>
            <person name="Kinjo T."/>
            <person name="Motooka D."/>
            <person name="Nabeya D."/>
            <person name="Jung N."/>
            <person name="Uechi K."/>
            <person name="Horii T."/>
            <person name="Iida T."/>
            <person name="Fujita J."/>
            <person name="Nakamura S."/>
        </authorList>
    </citation>
    <scope>NUCLEOTIDE SEQUENCE [LARGE SCALE GENOMIC DNA]</scope>
    <source>
        <strain evidence="4 5">JCM 17783</strain>
    </source>
</reference>
<dbReference type="InterPro" id="IPR015813">
    <property type="entry name" value="Pyrv/PenolPyrv_kinase-like_dom"/>
</dbReference>
<dbReference type="EMBL" id="AP022587">
    <property type="protein sequence ID" value="BBY20188.1"/>
    <property type="molecule type" value="Genomic_DNA"/>
</dbReference>
<dbReference type="GO" id="GO:0006107">
    <property type="term" value="P:oxaloacetate metabolic process"/>
    <property type="evidence" value="ECO:0007669"/>
    <property type="project" value="TreeGrafter"/>
</dbReference>
<evidence type="ECO:0000256" key="1">
    <source>
        <dbReference type="ARBA" id="ARBA00001946"/>
    </source>
</evidence>
<evidence type="ECO:0008006" key="6">
    <source>
        <dbReference type="Google" id="ProtNLM"/>
    </source>
</evidence>
<keyword evidence="5" id="KW-1185">Reference proteome</keyword>
<evidence type="ECO:0000256" key="2">
    <source>
        <dbReference type="ARBA" id="ARBA00022723"/>
    </source>
</evidence>
<dbReference type="GO" id="GO:0000287">
    <property type="term" value="F:magnesium ion binding"/>
    <property type="evidence" value="ECO:0007669"/>
    <property type="project" value="TreeGrafter"/>
</dbReference>
<comment type="cofactor">
    <cofactor evidence="1">
        <name>Mg(2+)</name>
        <dbReference type="ChEBI" id="CHEBI:18420"/>
    </cofactor>
</comment>
<gene>
    <name evidence="4" type="ORF">MSTO_03930</name>
</gene>
<dbReference type="SUPFAM" id="SSF51621">
    <property type="entry name" value="Phosphoenolpyruvate/pyruvate domain"/>
    <property type="match status" value="1"/>
</dbReference>
<dbReference type="Proteomes" id="UP000467130">
    <property type="component" value="Chromosome"/>
</dbReference>
<dbReference type="KEGG" id="msto:MSTO_03930"/>
<evidence type="ECO:0000313" key="4">
    <source>
        <dbReference type="EMBL" id="BBY20188.1"/>
    </source>
</evidence>
<dbReference type="GO" id="GO:0003824">
    <property type="term" value="F:catalytic activity"/>
    <property type="evidence" value="ECO:0007669"/>
    <property type="project" value="InterPro"/>
</dbReference>
<name>A0A7I7Q1N5_9MYCO</name>
<dbReference type="Gene3D" id="3.20.20.60">
    <property type="entry name" value="Phosphoenolpyruvate-binding domains"/>
    <property type="match status" value="1"/>
</dbReference>
<accession>A0A7I7Q1N5</accession>
<sequence>MADVDANLTARYPGDLRCGSQPIHTVYVSAAEGRADLVELWGHRARSLAEVHLDLLTELDTHGVLPSVLNVLADRPIQDLRLDFEDGYPNRSDRGEDRDARSAGAILAAFASGTGAVACGIRIKGITSAEFRRSLRTLELVLDGAGGLPKGFVFTIPKLRAEQQVRAAVLLCEELESAHGLPEGSMRFELQIESPQAVIAADGTILVAKAIGISESRCSALHYGAYDYSAACGIASPFQSLDHPIAHHAKAVMSVAAAQTGVWVCDGSTQVVPEGSYQHQQTALRHHYDLVTQSLSRGYYQGWDLHPGHLITRWLQHLASTAASWKPRRPG</sequence>
<dbReference type="InterPro" id="IPR040442">
    <property type="entry name" value="Pyrv_kinase-like_dom_sf"/>
</dbReference>
<dbReference type="PANTHER" id="PTHR32308:SF10">
    <property type="entry name" value="CITRATE LYASE SUBUNIT BETA"/>
    <property type="match status" value="1"/>
</dbReference>
<proteinExistence type="predicted"/>
<dbReference type="Pfam" id="PF22484">
    <property type="entry name" value="DUF6986"/>
    <property type="match status" value="1"/>
</dbReference>
<evidence type="ECO:0000256" key="3">
    <source>
        <dbReference type="ARBA" id="ARBA00022842"/>
    </source>
</evidence>
<keyword evidence="3" id="KW-0460">Magnesium</keyword>
<organism evidence="4 5">
    <name type="scientific">Mycobacterium stomatepiae</name>
    <dbReference type="NCBI Taxonomy" id="470076"/>
    <lineage>
        <taxon>Bacteria</taxon>
        <taxon>Bacillati</taxon>
        <taxon>Actinomycetota</taxon>
        <taxon>Actinomycetes</taxon>
        <taxon>Mycobacteriales</taxon>
        <taxon>Mycobacteriaceae</taxon>
        <taxon>Mycobacterium</taxon>
        <taxon>Mycobacterium simiae complex</taxon>
    </lineage>
</organism>
<protein>
    <recommendedName>
        <fullName evidence="6">Aldolase</fullName>
    </recommendedName>
</protein>
<dbReference type="AlphaFoldDB" id="A0A7I7Q1N5"/>